<protein>
    <submittedName>
        <fullName evidence="1">Uncharacterized protein</fullName>
    </submittedName>
</protein>
<dbReference type="AlphaFoldDB" id="A0A4V4HEQ4"/>
<sequence length="150" mass="16904">MALISFAVHQWLGRGTWTSGALVTRKLTPPVQRNGNKTVSDGSCTPARRMFTNMSELSHIVHPPEKQQPVQAGVCKARYQHCVATRAEKDNRHEIASTHQCKAFRSKSKPSCTSRSNMKSYYKRPITFQTTPETTWDELEGRTKAIETAI</sequence>
<keyword evidence="2" id="KW-1185">Reference proteome</keyword>
<dbReference type="Proteomes" id="UP000297245">
    <property type="component" value="Unassembled WGS sequence"/>
</dbReference>
<gene>
    <name evidence="1" type="ORF">K435DRAFT_800855</name>
</gene>
<dbReference type="EMBL" id="ML179293">
    <property type="protein sequence ID" value="THU91935.1"/>
    <property type="molecule type" value="Genomic_DNA"/>
</dbReference>
<evidence type="ECO:0000313" key="1">
    <source>
        <dbReference type="EMBL" id="THU91935.1"/>
    </source>
</evidence>
<organism evidence="1 2">
    <name type="scientific">Dendrothele bispora (strain CBS 962.96)</name>
    <dbReference type="NCBI Taxonomy" id="1314807"/>
    <lineage>
        <taxon>Eukaryota</taxon>
        <taxon>Fungi</taxon>
        <taxon>Dikarya</taxon>
        <taxon>Basidiomycota</taxon>
        <taxon>Agaricomycotina</taxon>
        <taxon>Agaricomycetes</taxon>
        <taxon>Agaricomycetidae</taxon>
        <taxon>Agaricales</taxon>
        <taxon>Agaricales incertae sedis</taxon>
        <taxon>Dendrothele</taxon>
    </lineage>
</organism>
<proteinExistence type="predicted"/>
<accession>A0A4V4HEQ4</accession>
<name>A0A4V4HEQ4_DENBC</name>
<evidence type="ECO:0000313" key="2">
    <source>
        <dbReference type="Proteomes" id="UP000297245"/>
    </source>
</evidence>
<reference evidence="1 2" key="1">
    <citation type="journal article" date="2019" name="Nat. Ecol. Evol.">
        <title>Megaphylogeny resolves global patterns of mushroom evolution.</title>
        <authorList>
            <person name="Varga T."/>
            <person name="Krizsan K."/>
            <person name="Foldi C."/>
            <person name="Dima B."/>
            <person name="Sanchez-Garcia M."/>
            <person name="Sanchez-Ramirez S."/>
            <person name="Szollosi G.J."/>
            <person name="Szarkandi J.G."/>
            <person name="Papp V."/>
            <person name="Albert L."/>
            <person name="Andreopoulos W."/>
            <person name="Angelini C."/>
            <person name="Antonin V."/>
            <person name="Barry K.W."/>
            <person name="Bougher N.L."/>
            <person name="Buchanan P."/>
            <person name="Buyck B."/>
            <person name="Bense V."/>
            <person name="Catcheside P."/>
            <person name="Chovatia M."/>
            <person name="Cooper J."/>
            <person name="Damon W."/>
            <person name="Desjardin D."/>
            <person name="Finy P."/>
            <person name="Geml J."/>
            <person name="Haridas S."/>
            <person name="Hughes K."/>
            <person name="Justo A."/>
            <person name="Karasinski D."/>
            <person name="Kautmanova I."/>
            <person name="Kiss B."/>
            <person name="Kocsube S."/>
            <person name="Kotiranta H."/>
            <person name="LaButti K.M."/>
            <person name="Lechner B.E."/>
            <person name="Liimatainen K."/>
            <person name="Lipzen A."/>
            <person name="Lukacs Z."/>
            <person name="Mihaltcheva S."/>
            <person name="Morgado L.N."/>
            <person name="Niskanen T."/>
            <person name="Noordeloos M.E."/>
            <person name="Ohm R.A."/>
            <person name="Ortiz-Santana B."/>
            <person name="Ovrebo C."/>
            <person name="Racz N."/>
            <person name="Riley R."/>
            <person name="Savchenko A."/>
            <person name="Shiryaev A."/>
            <person name="Soop K."/>
            <person name="Spirin V."/>
            <person name="Szebenyi C."/>
            <person name="Tomsovsky M."/>
            <person name="Tulloss R.E."/>
            <person name="Uehling J."/>
            <person name="Grigoriev I.V."/>
            <person name="Vagvolgyi C."/>
            <person name="Papp T."/>
            <person name="Martin F.M."/>
            <person name="Miettinen O."/>
            <person name="Hibbett D.S."/>
            <person name="Nagy L.G."/>
        </authorList>
    </citation>
    <scope>NUCLEOTIDE SEQUENCE [LARGE SCALE GENOMIC DNA]</scope>
    <source>
        <strain evidence="1 2">CBS 962.96</strain>
    </source>
</reference>